<keyword evidence="2" id="KW-1185">Reference proteome</keyword>
<evidence type="ECO:0000313" key="1">
    <source>
        <dbReference type="EMBL" id="RXJ69484.1"/>
    </source>
</evidence>
<gene>
    <name evidence="1" type="ORF">CS022_23710</name>
</gene>
<dbReference type="Proteomes" id="UP000290287">
    <property type="component" value="Unassembled WGS sequence"/>
</dbReference>
<dbReference type="PANTHER" id="PTHR42941">
    <property type="entry name" value="SLL1037 PROTEIN"/>
    <property type="match status" value="1"/>
</dbReference>
<dbReference type="SUPFAM" id="SSF53850">
    <property type="entry name" value="Periplasmic binding protein-like II"/>
    <property type="match status" value="1"/>
</dbReference>
<accession>A0A4Q0YI86</accession>
<name>A0A4Q0YI86_9GAMM</name>
<organism evidence="1 2">
    <name type="scientific">Veronia nyctiphanis</name>
    <dbReference type="NCBI Taxonomy" id="1278244"/>
    <lineage>
        <taxon>Bacteria</taxon>
        <taxon>Pseudomonadati</taxon>
        <taxon>Pseudomonadota</taxon>
        <taxon>Gammaproteobacteria</taxon>
        <taxon>Vibrionales</taxon>
        <taxon>Vibrionaceae</taxon>
        <taxon>Veronia</taxon>
    </lineage>
</organism>
<dbReference type="InterPro" id="IPR011852">
    <property type="entry name" value="TRAP_TAXI"/>
</dbReference>
<evidence type="ECO:0000313" key="2">
    <source>
        <dbReference type="Proteomes" id="UP000290287"/>
    </source>
</evidence>
<sequence>MYFNPTNAPGPVNSQVVLTNKLRFLGVSKDVAETNPKLKKLLGQPSYRLAELALDAYGPNQVNSEPVNTVGVTVGITTNKDMSEESIYAMTKSFWENVEKDAENAPWLRNIFLDAALTDLNMPLHVGAQKYYPEIGVR</sequence>
<dbReference type="AlphaFoldDB" id="A0A4Q0YI86"/>
<dbReference type="PANTHER" id="PTHR42941:SF1">
    <property type="entry name" value="SLL1037 PROTEIN"/>
    <property type="match status" value="1"/>
</dbReference>
<protein>
    <submittedName>
        <fullName evidence="1">Uncharacterized protein</fullName>
    </submittedName>
</protein>
<comment type="caution">
    <text evidence="1">The sequence shown here is derived from an EMBL/GenBank/DDBJ whole genome shotgun (WGS) entry which is preliminary data.</text>
</comment>
<dbReference type="EMBL" id="PEIB01000054">
    <property type="protein sequence ID" value="RXJ69484.1"/>
    <property type="molecule type" value="Genomic_DNA"/>
</dbReference>
<proteinExistence type="predicted"/>
<dbReference type="Gene3D" id="3.40.190.10">
    <property type="entry name" value="Periplasmic binding protein-like II"/>
    <property type="match status" value="2"/>
</dbReference>
<reference evidence="1 2" key="1">
    <citation type="submission" date="2017-10" db="EMBL/GenBank/DDBJ databases">
        <title>Nyctiphanis sp. nov., isolated from the stomach of the euphausiid Nyctiphanes simplex (Hansen, 1911) in the Gulf of California.</title>
        <authorList>
            <person name="Gomez-Gil B."/>
            <person name="Aguilar-Mendez M."/>
            <person name="Lopez-Cortes A."/>
            <person name="Gomez-Gutierrez J."/>
            <person name="Roque A."/>
            <person name="Lang E."/>
            <person name="Gonzalez-Castillo A."/>
        </authorList>
    </citation>
    <scope>NUCLEOTIDE SEQUENCE [LARGE SCALE GENOMIC DNA]</scope>
    <source>
        <strain evidence="1 2">CAIM 600</strain>
    </source>
</reference>
<dbReference type="Pfam" id="PF16868">
    <property type="entry name" value="NMT1_3"/>
    <property type="match status" value="1"/>
</dbReference>